<dbReference type="InterPro" id="IPR011006">
    <property type="entry name" value="CheY-like_superfamily"/>
</dbReference>
<dbReference type="EMBL" id="BMYU01000002">
    <property type="protein sequence ID" value="GGX35932.1"/>
    <property type="molecule type" value="Genomic_DNA"/>
</dbReference>
<dbReference type="RefSeq" id="WP_189356127.1">
    <property type="nucleotide sequence ID" value="NZ_BMYU01000002.1"/>
</dbReference>
<proteinExistence type="predicted"/>
<dbReference type="InterPro" id="IPR005561">
    <property type="entry name" value="ANTAR"/>
</dbReference>
<dbReference type="Proteomes" id="UP000653343">
    <property type="component" value="Unassembled WGS sequence"/>
</dbReference>
<comment type="caution">
    <text evidence="2">The sequence shown here is derived from an EMBL/GenBank/DDBJ whole genome shotgun (WGS) entry which is preliminary data.</text>
</comment>
<sequence>MAKSGTANAEALRIVVVNAAGTLSSEDTEADAAQKRRSATLRIGLLQAGYDIIASLPGDMFLIDRIRQLEPDMIIIDAESDARDVLEHLVIMSQQAPRPIVLFTDDEDPGHMRSALEAGVSAYVVAGLQSERIKPVLEVAMARFQVDQQVRNELAETRTRLAERKYIEKAKGFLMQRFSFSEEEAYQRLRKQAMEKNLRIGDLAKRILDAADLIG</sequence>
<accession>A0ABQ2XW36</accession>
<organism evidence="2 3">
    <name type="scientific">Undibacterium squillarum</name>
    <dbReference type="NCBI Taxonomy" id="1131567"/>
    <lineage>
        <taxon>Bacteria</taxon>
        <taxon>Pseudomonadati</taxon>
        <taxon>Pseudomonadota</taxon>
        <taxon>Betaproteobacteria</taxon>
        <taxon>Burkholderiales</taxon>
        <taxon>Oxalobacteraceae</taxon>
        <taxon>Undibacterium</taxon>
    </lineage>
</organism>
<evidence type="ECO:0000313" key="2">
    <source>
        <dbReference type="EMBL" id="GGX35932.1"/>
    </source>
</evidence>
<dbReference type="InterPro" id="IPR008327">
    <property type="entry name" value="Sig_transdc_resp-reg_antiterm"/>
</dbReference>
<gene>
    <name evidence="2" type="ORF">GCM10010946_11860</name>
</gene>
<evidence type="ECO:0000313" key="3">
    <source>
        <dbReference type="Proteomes" id="UP000653343"/>
    </source>
</evidence>
<dbReference type="PIRSF" id="PIRSF036382">
    <property type="entry name" value="RR_antiterm"/>
    <property type="match status" value="1"/>
</dbReference>
<dbReference type="SMART" id="SM01012">
    <property type="entry name" value="ANTAR"/>
    <property type="match status" value="1"/>
</dbReference>
<name>A0ABQ2XW36_9BURK</name>
<dbReference type="Pfam" id="PF03861">
    <property type="entry name" value="ANTAR"/>
    <property type="match status" value="1"/>
</dbReference>
<reference evidence="3" key="1">
    <citation type="journal article" date="2019" name="Int. J. Syst. Evol. Microbiol.">
        <title>The Global Catalogue of Microorganisms (GCM) 10K type strain sequencing project: providing services to taxonomists for standard genome sequencing and annotation.</title>
        <authorList>
            <consortium name="The Broad Institute Genomics Platform"/>
            <consortium name="The Broad Institute Genome Sequencing Center for Infectious Disease"/>
            <person name="Wu L."/>
            <person name="Ma J."/>
        </authorList>
    </citation>
    <scope>NUCLEOTIDE SEQUENCE [LARGE SCALE GENOMIC DNA]</scope>
    <source>
        <strain evidence="3">KCTC 23917</strain>
    </source>
</reference>
<dbReference type="SUPFAM" id="SSF52172">
    <property type="entry name" value="CheY-like"/>
    <property type="match status" value="1"/>
</dbReference>
<dbReference type="PROSITE" id="PS50921">
    <property type="entry name" value="ANTAR"/>
    <property type="match status" value="1"/>
</dbReference>
<protein>
    <submittedName>
        <fullName evidence="2">Response regulator</fullName>
    </submittedName>
</protein>
<feature type="domain" description="ANTAR" evidence="1">
    <location>
        <begin position="147"/>
        <end position="208"/>
    </location>
</feature>
<evidence type="ECO:0000259" key="1">
    <source>
        <dbReference type="PROSITE" id="PS50921"/>
    </source>
</evidence>
<dbReference type="Gene3D" id="3.40.50.2300">
    <property type="match status" value="1"/>
</dbReference>
<keyword evidence="3" id="KW-1185">Reference proteome</keyword>
<dbReference type="InterPro" id="IPR036388">
    <property type="entry name" value="WH-like_DNA-bd_sf"/>
</dbReference>
<dbReference type="Gene3D" id="1.10.10.10">
    <property type="entry name" value="Winged helix-like DNA-binding domain superfamily/Winged helix DNA-binding domain"/>
    <property type="match status" value="1"/>
</dbReference>